<comment type="function">
    <text evidence="1 10">eIF-2 functions in the early steps of protein synthesis by forming a ternary complex with GTP and initiator tRNA.</text>
</comment>
<dbReference type="Gene3D" id="2.40.50.140">
    <property type="entry name" value="Nucleic acid-binding proteins"/>
    <property type="match status" value="2"/>
</dbReference>
<evidence type="ECO:0000256" key="10">
    <source>
        <dbReference type="HAMAP-Rule" id="MF_00231"/>
    </source>
</evidence>
<protein>
    <recommendedName>
        <fullName evidence="4 10">Translation initiation factor 2 subunit alpha</fullName>
    </recommendedName>
    <alternativeName>
        <fullName evidence="8 10">aIF2-alpha</fullName>
    </alternativeName>
    <alternativeName>
        <fullName evidence="9 10">eIF-2-alpha</fullName>
    </alternativeName>
</protein>
<evidence type="ECO:0000256" key="9">
    <source>
        <dbReference type="ARBA" id="ARBA00033333"/>
    </source>
</evidence>
<dbReference type="Proteomes" id="UP001245683">
    <property type="component" value="Unassembled WGS sequence"/>
</dbReference>
<sequence length="286" mass="33023">MPRKIREYPEEGEFVVATVKTVHPYGAFLTLDEYPGKEGFMHISEVAPTWVRNIRDYLKEGHRNIRDYLKEGQKIVAKVIRVDPEKGHIDLSLKRVNQQQRKAKIQEYKRAQKAENLLKMAAEKIGKDFETAWREVWVPLEEKYGEVYAAFENAAQNGIEALKGLVSDEWLEALKPIVEAYVEIPKVTIDAEFEITVPKPNGVEIIKEALIRARDRANEEKDIEVKFTYQGAPRYRIDVTAPDYYKAEEVLQDIAEEILRVIKEAGGEATLIRKEKRIKKVKKRGS</sequence>
<comment type="subunit">
    <text evidence="3 10">Heterotrimer composed of an alpha, a beta and a gamma chain.</text>
</comment>
<dbReference type="SUPFAM" id="SSF116742">
    <property type="entry name" value="eIF2alpha middle domain-like"/>
    <property type="match status" value="1"/>
</dbReference>
<evidence type="ECO:0000256" key="2">
    <source>
        <dbReference type="ARBA" id="ARBA00007223"/>
    </source>
</evidence>
<dbReference type="InterPro" id="IPR003029">
    <property type="entry name" value="S1_domain"/>
</dbReference>
<dbReference type="Pfam" id="PF07541">
    <property type="entry name" value="EIF_2_alpha"/>
    <property type="match status" value="1"/>
</dbReference>
<dbReference type="EMBL" id="JAVDZE010000003">
    <property type="protein sequence ID" value="MDV3104347.1"/>
    <property type="molecule type" value="Genomic_DNA"/>
</dbReference>
<evidence type="ECO:0000313" key="12">
    <source>
        <dbReference type="EMBL" id="MDV3104347.1"/>
    </source>
</evidence>
<dbReference type="InterPro" id="IPR044126">
    <property type="entry name" value="S1_IF2_alpha"/>
</dbReference>
<comment type="similarity">
    <text evidence="2 10">Belongs to the eIF-2-alpha family.</text>
</comment>
<dbReference type="Gene3D" id="3.30.70.1130">
    <property type="entry name" value="EIF_2_alpha"/>
    <property type="match status" value="1"/>
</dbReference>
<name>A0AAE4T2S1_9EURY</name>
<dbReference type="InterPro" id="IPR024054">
    <property type="entry name" value="TIF2_asu_middle_sf"/>
</dbReference>
<feature type="domain" description="S1 motif" evidence="11">
    <location>
        <begin position="12"/>
        <end position="94"/>
    </location>
</feature>
<gene>
    <name evidence="10" type="primary">eif2a</name>
    <name evidence="12" type="ORF">RBI02_07350</name>
</gene>
<dbReference type="FunFam" id="3.30.70.1130:FF:000002">
    <property type="entry name" value="Translation initiation factor 2 subunit alpha"/>
    <property type="match status" value="1"/>
</dbReference>
<keyword evidence="5 10" id="KW-0396">Initiation factor</keyword>
<dbReference type="SUPFAM" id="SSF50249">
    <property type="entry name" value="Nucleic acid-binding proteins"/>
    <property type="match status" value="1"/>
</dbReference>
<accession>A0AAE4T2S1</accession>
<dbReference type="PROSITE" id="PS50126">
    <property type="entry name" value="S1"/>
    <property type="match status" value="1"/>
</dbReference>
<dbReference type="PANTHER" id="PTHR10602">
    <property type="entry name" value="EUKARYOTIC TRANSLATION INITIATION FACTOR 2 SUBUNIT 1"/>
    <property type="match status" value="1"/>
</dbReference>
<evidence type="ECO:0000256" key="6">
    <source>
        <dbReference type="ARBA" id="ARBA00022884"/>
    </source>
</evidence>
<evidence type="ECO:0000256" key="1">
    <source>
        <dbReference type="ARBA" id="ARBA00003323"/>
    </source>
</evidence>
<dbReference type="PANTHER" id="PTHR10602:SF0">
    <property type="entry name" value="EUKARYOTIC TRANSLATION INITIATION FACTOR 2 SUBUNIT 1"/>
    <property type="match status" value="1"/>
</dbReference>
<evidence type="ECO:0000256" key="8">
    <source>
        <dbReference type="ARBA" id="ARBA00030860"/>
    </source>
</evidence>
<dbReference type="SMART" id="SM00316">
    <property type="entry name" value="S1"/>
    <property type="match status" value="1"/>
</dbReference>
<proteinExistence type="inferred from homology"/>
<evidence type="ECO:0000256" key="3">
    <source>
        <dbReference type="ARBA" id="ARBA00011243"/>
    </source>
</evidence>
<dbReference type="FunFam" id="1.10.150.190:FF:000006">
    <property type="entry name" value="Translation initiation factor 2 subunit alpha"/>
    <property type="match status" value="1"/>
</dbReference>
<dbReference type="GO" id="GO:0003743">
    <property type="term" value="F:translation initiation factor activity"/>
    <property type="evidence" value="ECO:0007669"/>
    <property type="project" value="UniProtKB-UniRule"/>
</dbReference>
<keyword evidence="7 10" id="KW-0648">Protein biosynthesis</keyword>
<dbReference type="InterPro" id="IPR022964">
    <property type="entry name" value="TIF2_asu_arc"/>
</dbReference>
<dbReference type="InterPro" id="IPR024055">
    <property type="entry name" value="TIF2_asu_C"/>
</dbReference>
<dbReference type="Pfam" id="PF00575">
    <property type="entry name" value="S1"/>
    <property type="match status" value="1"/>
</dbReference>
<dbReference type="Gene3D" id="1.10.150.190">
    <property type="entry name" value="Translation initiation factor 2, subunit 1, domain 2"/>
    <property type="match status" value="1"/>
</dbReference>
<dbReference type="HAMAP" id="MF_00231">
    <property type="entry name" value="eIF_2_alpha"/>
    <property type="match status" value="1"/>
</dbReference>
<dbReference type="SUPFAM" id="SSF110993">
    <property type="entry name" value="eIF-2-alpha, C-terminal domain"/>
    <property type="match status" value="1"/>
</dbReference>
<dbReference type="InterPro" id="IPR011488">
    <property type="entry name" value="TIF_2_asu"/>
</dbReference>
<comment type="caution">
    <text evidence="12">The sequence shown here is derived from an EMBL/GenBank/DDBJ whole genome shotgun (WGS) entry which is preliminary data.</text>
</comment>
<evidence type="ECO:0000256" key="7">
    <source>
        <dbReference type="ARBA" id="ARBA00022917"/>
    </source>
</evidence>
<dbReference type="GO" id="GO:0043022">
    <property type="term" value="F:ribosome binding"/>
    <property type="evidence" value="ECO:0007669"/>
    <property type="project" value="TreeGrafter"/>
</dbReference>
<dbReference type="CDD" id="cd04452">
    <property type="entry name" value="S1_IF2_alpha"/>
    <property type="match status" value="1"/>
</dbReference>
<keyword evidence="6 10" id="KW-0694">RNA-binding</keyword>
<evidence type="ECO:0000259" key="11">
    <source>
        <dbReference type="PROSITE" id="PS50126"/>
    </source>
</evidence>
<keyword evidence="13" id="KW-1185">Reference proteome</keyword>
<evidence type="ECO:0000256" key="4">
    <source>
        <dbReference type="ARBA" id="ARBA00013678"/>
    </source>
</evidence>
<dbReference type="AlphaFoldDB" id="A0AAE4T2S1"/>
<organism evidence="12 13">
    <name type="scientific">Thermococcus waiotapuensis</name>
    <dbReference type="NCBI Taxonomy" id="90909"/>
    <lineage>
        <taxon>Archaea</taxon>
        <taxon>Methanobacteriati</taxon>
        <taxon>Methanobacteriota</taxon>
        <taxon>Thermococci</taxon>
        <taxon>Thermococcales</taxon>
        <taxon>Thermococcaceae</taxon>
        <taxon>Thermococcus</taxon>
    </lineage>
</organism>
<evidence type="ECO:0000313" key="13">
    <source>
        <dbReference type="Proteomes" id="UP001245683"/>
    </source>
</evidence>
<dbReference type="GO" id="GO:0003723">
    <property type="term" value="F:RNA binding"/>
    <property type="evidence" value="ECO:0007669"/>
    <property type="project" value="UniProtKB-UniRule"/>
</dbReference>
<evidence type="ECO:0000256" key="5">
    <source>
        <dbReference type="ARBA" id="ARBA00022540"/>
    </source>
</evidence>
<reference evidence="12 13" key="1">
    <citation type="submission" date="2023-08" db="EMBL/GenBank/DDBJ databases">
        <title>Draft genome sequence of Thermococcus waiotapuensis WT1T, a thermophilic sulphur-dependent archaeon from order Thermococcales.</title>
        <authorList>
            <person name="Manners S.H."/>
            <person name="Carere C.R."/>
            <person name="Dhami M.K."/>
            <person name="Dobson R.C.J."/>
            <person name="Stott M.B."/>
        </authorList>
    </citation>
    <scope>NUCLEOTIDE SEQUENCE [LARGE SCALE GENOMIC DNA]</scope>
    <source>
        <strain evidence="12 13">WT1</strain>
    </source>
</reference>
<dbReference type="InterPro" id="IPR012340">
    <property type="entry name" value="NA-bd_OB-fold"/>
</dbReference>
<dbReference type="RefSeq" id="WP_315342540.1">
    <property type="nucleotide sequence ID" value="NZ_JAVDZE010000003.1"/>
</dbReference>